<feature type="binding site" evidence="8">
    <location>
        <begin position="13"/>
        <end position="18"/>
    </location>
    <ligand>
        <name>ATP</name>
        <dbReference type="ChEBI" id="CHEBI:30616"/>
    </ligand>
</feature>
<dbReference type="EMBL" id="LS483470">
    <property type="protein sequence ID" value="SQI41850.1"/>
    <property type="molecule type" value="Genomic_DNA"/>
</dbReference>
<comment type="subcellular location">
    <subcellularLocation>
        <location evidence="8">Cytoplasm</location>
    </subcellularLocation>
</comment>
<keyword evidence="6 8" id="KW-0067">ATP-binding</keyword>
<evidence type="ECO:0000256" key="1">
    <source>
        <dbReference type="ARBA" id="ARBA00022490"/>
    </source>
</evidence>
<evidence type="ECO:0000256" key="4">
    <source>
        <dbReference type="ARBA" id="ARBA00022741"/>
    </source>
</evidence>
<organism evidence="9 10">
    <name type="scientific">Leminorella richardii</name>
    <dbReference type="NCBI Taxonomy" id="158841"/>
    <lineage>
        <taxon>Bacteria</taxon>
        <taxon>Pseudomonadati</taxon>
        <taxon>Pseudomonadota</taxon>
        <taxon>Gammaproteobacteria</taxon>
        <taxon>Enterobacterales</taxon>
        <taxon>Budviciaceae</taxon>
        <taxon>Leminorella</taxon>
    </lineage>
</organism>
<feature type="binding site" evidence="8">
    <location>
        <position position="55"/>
    </location>
    <ligand>
        <name>Mg(2+)</name>
        <dbReference type="ChEBI" id="CHEBI:18420"/>
    </ligand>
</feature>
<comment type="subunit">
    <text evidence="8">Homodimer.</text>
</comment>
<evidence type="ECO:0000256" key="7">
    <source>
        <dbReference type="ARBA" id="ARBA00022842"/>
    </source>
</evidence>
<dbReference type="HAMAP" id="MF_00336">
    <property type="entry name" value="BioD"/>
    <property type="match status" value="1"/>
</dbReference>
<comment type="caution">
    <text evidence="8">Lacks conserved residue(s) required for the propagation of feature annotation.</text>
</comment>
<feature type="binding site" evidence="8">
    <location>
        <begin position="176"/>
        <end position="177"/>
    </location>
    <ligand>
        <name>ATP</name>
        <dbReference type="ChEBI" id="CHEBI:30616"/>
    </ligand>
</feature>
<accession>A0A2X4V959</accession>
<keyword evidence="3 8" id="KW-0479">Metal-binding</keyword>
<dbReference type="PIRSF" id="PIRSF006755">
    <property type="entry name" value="DTB_synth"/>
    <property type="match status" value="1"/>
</dbReference>
<protein>
    <recommendedName>
        <fullName evidence="8">ATP-dependent dethiobiotin synthetase BioD</fullName>
        <ecNumber evidence="8">6.3.3.3</ecNumber>
    </recommendedName>
    <alternativeName>
        <fullName evidence="8">DTB synthetase</fullName>
        <shortName evidence="8">DTBS</shortName>
    </alternativeName>
    <alternativeName>
        <fullName evidence="8">Dethiobiotin synthase</fullName>
    </alternativeName>
</protein>
<comment type="similarity">
    <text evidence="8">Belongs to the dethiobiotin synthetase family.</text>
</comment>
<feature type="binding site" evidence="8">
    <location>
        <begin position="116"/>
        <end position="119"/>
    </location>
    <ligand>
        <name>ATP</name>
        <dbReference type="ChEBI" id="CHEBI:30616"/>
    </ligand>
</feature>
<keyword evidence="4 8" id="KW-0547">Nucleotide-binding</keyword>
<feature type="binding site" evidence="8">
    <location>
        <position position="55"/>
    </location>
    <ligand>
        <name>ATP</name>
        <dbReference type="ChEBI" id="CHEBI:30616"/>
    </ligand>
</feature>
<dbReference type="EC" id="6.3.3.3" evidence="8"/>
<reference evidence="9 10" key="1">
    <citation type="submission" date="2018-06" db="EMBL/GenBank/DDBJ databases">
        <authorList>
            <consortium name="Pathogen Informatics"/>
            <person name="Doyle S."/>
        </authorList>
    </citation>
    <scope>NUCLEOTIDE SEQUENCE [LARGE SCALE GENOMIC DNA]</scope>
    <source>
        <strain evidence="9 10">NCTC12151</strain>
    </source>
</reference>
<proteinExistence type="inferred from homology"/>
<keyword evidence="7 8" id="KW-0460">Magnesium</keyword>
<dbReference type="InterPro" id="IPR027417">
    <property type="entry name" value="P-loop_NTPase"/>
</dbReference>
<keyword evidence="5 8" id="KW-0093">Biotin biosynthesis</keyword>
<dbReference type="GO" id="GO:0005524">
    <property type="term" value="F:ATP binding"/>
    <property type="evidence" value="ECO:0007669"/>
    <property type="project" value="UniProtKB-UniRule"/>
</dbReference>
<evidence type="ECO:0000313" key="9">
    <source>
        <dbReference type="EMBL" id="SQI41850.1"/>
    </source>
</evidence>
<dbReference type="KEGG" id="lri:NCTC12151_02382"/>
<evidence type="ECO:0000313" key="10">
    <source>
        <dbReference type="Proteomes" id="UP000249005"/>
    </source>
</evidence>
<dbReference type="Gene3D" id="3.40.50.300">
    <property type="entry name" value="P-loop containing nucleotide triphosphate hydrolases"/>
    <property type="match status" value="1"/>
</dbReference>
<keyword evidence="10" id="KW-1185">Reference proteome</keyword>
<dbReference type="GO" id="GO:0000287">
    <property type="term" value="F:magnesium ion binding"/>
    <property type="evidence" value="ECO:0007669"/>
    <property type="project" value="UniProtKB-UniRule"/>
</dbReference>
<dbReference type="PANTHER" id="PTHR43210:SF5">
    <property type="entry name" value="DETHIOBIOTIN SYNTHETASE"/>
    <property type="match status" value="1"/>
</dbReference>
<comment type="pathway">
    <text evidence="8">Cofactor biosynthesis; biotin biosynthesis; biotin from 7,8-diaminononanoate: step 1/2.</text>
</comment>
<feature type="binding site" evidence="8">
    <location>
        <position position="116"/>
    </location>
    <ligand>
        <name>Mg(2+)</name>
        <dbReference type="ChEBI" id="CHEBI:18420"/>
    </ligand>
</feature>
<dbReference type="CDD" id="cd03109">
    <property type="entry name" value="DTBS"/>
    <property type="match status" value="1"/>
</dbReference>
<name>A0A2X4V959_9GAMM</name>
<dbReference type="SUPFAM" id="SSF52540">
    <property type="entry name" value="P-loop containing nucleoside triphosphate hydrolases"/>
    <property type="match status" value="1"/>
</dbReference>
<comment type="function">
    <text evidence="8">Catalyzes a mechanistically unusual reaction, the ATP-dependent insertion of CO2 between the N7 and N8 nitrogen atoms of 7,8-diaminopelargonic acid (DAPA, also called 7,8-diammoniononanoate) to form a ureido ring.</text>
</comment>
<dbReference type="NCBIfam" id="TIGR00347">
    <property type="entry name" value="bioD"/>
    <property type="match status" value="1"/>
</dbReference>
<dbReference type="RefSeq" id="WP_111740834.1">
    <property type="nucleotide sequence ID" value="NZ_LR698987.1"/>
</dbReference>
<keyword evidence="2 8" id="KW-0436">Ligase</keyword>
<comment type="catalytic activity">
    <reaction evidence="8">
        <text>(7R,8S)-7,8-diammoniononanoate + CO2 + ATP = (4R,5S)-dethiobiotin + ADP + phosphate + 3 H(+)</text>
        <dbReference type="Rhea" id="RHEA:15805"/>
        <dbReference type="ChEBI" id="CHEBI:15378"/>
        <dbReference type="ChEBI" id="CHEBI:16526"/>
        <dbReference type="ChEBI" id="CHEBI:30616"/>
        <dbReference type="ChEBI" id="CHEBI:43474"/>
        <dbReference type="ChEBI" id="CHEBI:149469"/>
        <dbReference type="ChEBI" id="CHEBI:149473"/>
        <dbReference type="ChEBI" id="CHEBI:456216"/>
        <dbReference type="EC" id="6.3.3.3"/>
    </reaction>
</comment>
<feature type="binding site" evidence="8">
    <location>
        <position position="17"/>
    </location>
    <ligand>
        <name>Mg(2+)</name>
        <dbReference type="ChEBI" id="CHEBI:18420"/>
    </ligand>
</feature>
<dbReference type="GO" id="GO:0042803">
    <property type="term" value="F:protein homodimerization activity"/>
    <property type="evidence" value="ECO:0007669"/>
    <property type="project" value="UniProtKB-ARBA"/>
</dbReference>
<feature type="binding site" evidence="8">
    <location>
        <position position="42"/>
    </location>
    <ligand>
        <name>substrate</name>
    </ligand>
</feature>
<dbReference type="GO" id="GO:0004141">
    <property type="term" value="F:dethiobiotin synthase activity"/>
    <property type="evidence" value="ECO:0007669"/>
    <property type="project" value="UniProtKB-UniRule"/>
</dbReference>
<evidence type="ECO:0000256" key="6">
    <source>
        <dbReference type="ARBA" id="ARBA00022840"/>
    </source>
</evidence>
<feature type="binding site" evidence="8">
    <location>
        <begin position="205"/>
        <end position="207"/>
    </location>
    <ligand>
        <name>ATP</name>
        <dbReference type="ChEBI" id="CHEBI:30616"/>
    </ligand>
</feature>
<dbReference type="InterPro" id="IPR004472">
    <property type="entry name" value="DTB_synth_BioD"/>
</dbReference>
<feature type="active site" evidence="8">
    <location>
        <position position="38"/>
    </location>
</feature>
<dbReference type="Proteomes" id="UP000249005">
    <property type="component" value="Chromosome 1"/>
</dbReference>
<sequence length="228" mass="25060">MPLRWFVTATDTDAGKTLATCALLQAFIEQGYRTVGYKPVASGAFPTADGLRNDDGLRLWEQANPRPRYEEINPLLFKEATSPHLAAALENREIDLDALSSGLSRLTSRYDVTLVEGAGGWLTPLNERENLSDWVIRENLGVILVVNLKLGCINHALLTQQAVLGAGLPLAGWIANRTTADPHQESAYMETLTQRINAPMVGNIPYLTQPFDKHLAPFIHLAPLLSHP</sequence>
<evidence type="ECO:0000256" key="3">
    <source>
        <dbReference type="ARBA" id="ARBA00022723"/>
    </source>
</evidence>
<dbReference type="GO" id="GO:0005829">
    <property type="term" value="C:cytosol"/>
    <property type="evidence" value="ECO:0007669"/>
    <property type="project" value="TreeGrafter"/>
</dbReference>
<keyword evidence="1 8" id="KW-0963">Cytoplasm</keyword>
<evidence type="ECO:0000256" key="8">
    <source>
        <dbReference type="HAMAP-Rule" id="MF_00336"/>
    </source>
</evidence>
<comment type="cofactor">
    <cofactor evidence="8">
        <name>Mg(2+)</name>
        <dbReference type="ChEBI" id="CHEBI:18420"/>
    </cofactor>
</comment>
<dbReference type="PANTHER" id="PTHR43210">
    <property type="entry name" value="DETHIOBIOTIN SYNTHETASE"/>
    <property type="match status" value="1"/>
</dbReference>
<gene>
    <name evidence="9" type="primary">bioD1_2</name>
    <name evidence="8" type="synonym">bioD</name>
    <name evidence="9" type="ORF">NCTC12151_02382</name>
</gene>
<evidence type="ECO:0000256" key="5">
    <source>
        <dbReference type="ARBA" id="ARBA00022756"/>
    </source>
</evidence>
<dbReference type="GO" id="GO:0009102">
    <property type="term" value="P:biotin biosynthetic process"/>
    <property type="evidence" value="ECO:0007669"/>
    <property type="project" value="UniProtKB-UniRule"/>
</dbReference>
<dbReference type="AlphaFoldDB" id="A0A2X4V959"/>
<dbReference type="OrthoDB" id="9802097at2"/>
<dbReference type="UniPathway" id="UPA00078">
    <property type="reaction ID" value="UER00161"/>
</dbReference>
<dbReference type="Pfam" id="PF13500">
    <property type="entry name" value="AAA_26"/>
    <property type="match status" value="1"/>
</dbReference>
<evidence type="ECO:0000256" key="2">
    <source>
        <dbReference type="ARBA" id="ARBA00022598"/>
    </source>
</evidence>
<dbReference type="FunFam" id="3.40.50.300:FF:000292">
    <property type="entry name" value="ATP-dependent dethiobiotin synthetase BioD"/>
    <property type="match status" value="1"/>
</dbReference>